<dbReference type="AlphaFoldDB" id="A0A087SXS1"/>
<dbReference type="OrthoDB" id="6425807at2759"/>
<evidence type="ECO:0008006" key="3">
    <source>
        <dbReference type="Google" id="ProtNLM"/>
    </source>
</evidence>
<evidence type="ECO:0000313" key="2">
    <source>
        <dbReference type="Proteomes" id="UP000054359"/>
    </source>
</evidence>
<dbReference type="EMBL" id="KK112437">
    <property type="protein sequence ID" value="KFM57660.1"/>
    <property type="molecule type" value="Genomic_DNA"/>
</dbReference>
<proteinExistence type="predicted"/>
<name>A0A087SXS1_STEMI</name>
<dbReference type="InterPro" id="IPR036397">
    <property type="entry name" value="RNaseH_sf"/>
</dbReference>
<dbReference type="Proteomes" id="UP000054359">
    <property type="component" value="Unassembled WGS sequence"/>
</dbReference>
<dbReference type="GO" id="GO:0003676">
    <property type="term" value="F:nucleic acid binding"/>
    <property type="evidence" value="ECO:0007669"/>
    <property type="project" value="InterPro"/>
</dbReference>
<protein>
    <recommendedName>
        <fullName evidence="3">Transposable element Tcb2 transposase</fullName>
    </recommendedName>
</protein>
<gene>
    <name evidence="1" type="ORF">X975_14705</name>
</gene>
<dbReference type="Gene3D" id="3.30.420.10">
    <property type="entry name" value="Ribonuclease H-like superfamily/Ribonuclease H"/>
    <property type="match status" value="1"/>
</dbReference>
<feature type="non-terminal residue" evidence="1">
    <location>
        <position position="176"/>
    </location>
</feature>
<organism evidence="1 2">
    <name type="scientific">Stegodyphus mimosarum</name>
    <name type="common">African social velvet spider</name>
    <dbReference type="NCBI Taxonomy" id="407821"/>
    <lineage>
        <taxon>Eukaryota</taxon>
        <taxon>Metazoa</taxon>
        <taxon>Ecdysozoa</taxon>
        <taxon>Arthropoda</taxon>
        <taxon>Chelicerata</taxon>
        <taxon>Arachnida</taxon>
        <taxon>Araneae</taxon>
        <taxon>Araneomorphae</taxon>
        <taxon>Entelegynae</taxon>
        <taxon>Eresoidea</taxon>
        <taxon>Eresidae</taxon>
        <taxon>Stegodyphus</taxon>
    </lineage>
</organism>
<evidence type="ECO:0000313" key="1">
    <source>
        <dbReference type="EMBL" id="KFM57660.1"/>
    </source>
</evidence>
<keyword evidence="2" id="KW-1185">Reference proteome</keyword>
<accession>A0A087SXS1</accession>
<reference evidence="1 2" key="1">
    <citation type="submission" date="2013-11" db="EMBL/GenBank/DDBJ databases">
        <title>Genome sequencing of Stegodyphus mimosarum.</title>
        <authorList>
            <person name="Bechsgaard J."/>
        </authorList>
    </citation>
    <scope>NUCLEOTIDE SEQUENCE [LARGE SCALE GENOMIC DNA]</scope>
</reference>
<sequence>MLKDNIRRQCLTITSDMLCSAVRNINPRLQLLLRNDVEHIEHFLNESLFQLCRDDHRRRVWRLPEQRANPNFTIASHTGPQPGVMVYGAISLDTLTPLVVIKGTLIPQRYVDDILRPVLLQFFLQYNGLIFQQDNVIPHTAHVAMNCLTACQTLPWPGRSACLGYDGKRNASTREC</sequence>